<dbReference type="AlphaFoldDB" id="A0A090AGJ5"/>
<keyword evidence="2" id="KW-0969">Cilium</keyword>
<sequence>MYYINGLTSTIILVGITSTVAMTPVLASGGQGMTWGKYHHDATLGIDRVGCYGLPLAPTKTGGCEAYSGDTNCKAQLPVLCINVDKSPRPNYDPLPSGGVMPKEFYNGWAGGHIATTLPIDGTNLKITTIPIPGPISGVATTGDEICKQSFGSDWRMAEHHDGQYILGMSQTAFYGNSTNSPSPWPTSGLSTGGWTFYAWGNVLDTQRYWVKIDDQPANCWNP</sequence>
<name>A0A090AGJ5_9GAMM</name>
<accession>A0A090AGJ5</accession>
<feature type="transmembrane region" description="Helical" evidence="1">
    <location>
        <begin position="6"/>
        <end position="27"/>
    </location>
</feature>
<proteinExistence type="predicted"/>
<gene>
    <name evidence="2" type="ORF">THII_3071</name>
</gene>
<protein>
    <submittedName>
        <fullName evidence="2">Flagellar hook-length control protein</fullName>
    </submittedName>
</protein>
<dbReference type="EMBL" id="AP014633">
    <property type="protein sequence ID" value="BAP57368.1"/>
    <property type="molecule type" value="Genomic_DNA"/>
</dbReference>
<keyword evidence="2" id="KW-0282">Flagellum</keyword>
<dbReference type="Proteomes" id="UP000031623">
    <property type="component" value="Chromosome"/>
</dbReference>
<keyword evidence="2" id="KW-0966">Cell projection</keyword>
<keyword evidence="1" id="KW-1133">Transmembrane helix</keyword>
<evidence type="ECO:0000256" key="1">
    <source>
        <dbReference type="SAM" id="Phobius"/>
    </source>
</evidence>
<dbReference type="HOGENOM" id="CLU_094974_0_0_6"/>
<keyword evidence="3" id="KW-1185">Reference proteome</keyword>
<organism evidence="2 3">
    <name type="scientific">Thioploca ingrica</name>
    <dbReference type="NCBI Taxonomy" id="40754"/>
    <lineage>
        <taxon>Bacteria</taxon>
        <taxon>Pseudomonadati</taxon>
        <taxon>Pseudomonadota</taxon>
        <taxon>Gammaproteobacteria</taxon>
        <taxon>Thiotrichales</taxon>
        <taxon>Thiotrichaceae</taxon>
        <taxon>Thioploca</taxon>
    </lineage>
</organism>
<reference evidence="2 3" key="1">
    <citation type="journal article" date="2014" name="ISME J.">
        <title>Ecophysiology of Thioploca ingrica as revealed by the complete genome sequence supplemented with proteomic evidence.</title>
        <authorList>
            <person name="Kojima H."/>
            <person name="Ogura Y."/>
            <person name="Yamamoto N."/>
            <person name="Togashi T."/>
            <person name="Mori H."/>
            <person name="Watanabe T."/>
            <person name="Nemoto F."/>
            <person name="Kurokawa K."/>
            <person name="Hayashi T."/>
            <person name="Fukui M."/>
        </authorList>
    </citation>
    <scope>NUCLEOTIDE SEQUENCE [LARGE SCALE GENOMIC DNA]</scope>
</reference>
<dbReference type="KEGG" id="tig:THII_3071"/>
<keyword evidence="1" id="KW-0812">Transmembrane</keyword>
<evidence type="ECO:0000313" key="2">
    <source>
        <dbReference type="EMBL" id="BAP57368.1"/>
    </source>
</evidence>
<evidence type="ECO:0000313" key="3">
    <source>
        <dbReference type="Proteomes" id="UP000031623"/>
    </source>
</evidence>
<keyword evidence="1" id="KW-0472">Membrane</keyword>